<evidence type="ECO:0000256" key="1">
    <source>
        <dbReference type="SAM" id="MobiDB-lite"/>
    </source>
</evidence>
<dbReference type="RefSeq" id="WP_238477919.1">
    <property type="nucleotide sequence ID" value="NZ_CP064786.1"/>
</dbReference>
<feature type="region of interest" description="Disordered" evidence="1">
    <location>
        <begin position="478"/>
        <end position="525"/>
    </location>
</feature>
<dbReference type="NCBIfam" id="TIGR04088">
    <property type="entry name" value="cognate_SipW"/>
    <property type="match status" value="1"/>
</dbReference>
<evidence type="ECO:0000313" key="3">
    <source>
        <dbReference type="Proteomes" id="UP000663586"/>
    </source>
</evidence>
<dbReference type="PROSITE" id="PS51318">
    <property type="entry name" value="TAT"/>
    <property type="match status" value="1"/>
</dbReference>
<gene>
    <name evidence="2" type="ORF">AArcS_2684</name>
</gene>
<reference evidence="2" key="1">
    <citation type="submission" date="2020-11" db="EMBL/GenBank/DDBJ databases">
        <title>Carbohydrate-dependent, anaerobic sulfur respiration: A novel catabolism in halophilic archaea.</title>
        <authorList>
            <person name="Sorokin D.Y."/>
            <person name="Messina E."/>
            <person name="Smedile F."/>
            <person name="La Cono V."/>
            <person name="Hallsworth J.E."/>
            <person name="Yakimov M.M."/>
        </authorList>
    </citation>
    <scope>NUCLEOTIDE SEQUENCE</scope>
    <source>
        <strain evidence="2">AArc-S</strain>
    </source>
</reference>
<dbReference type="Proteomes" id="UP000663586">
    <property type="component" value="Chromosome"/>
</dbReference>
<proteinExistence type="predicted"/>
<protein>
    <submittedName>
        <fullName evidence="2">Secreted protein containing bacterial Ig-like domain and vWFA domain, possible component of type IV pili like system</fullName>
    </submittedName>
</protein>
<dbReference type="GeneID" id="70686065"/>
<organism evidence="2 3">
    <name type="scientific">Natranaeroarchaeum sulfidigenes</name>
    <dbReference type="NCBI Taxonomy" id="2784880"/>
    <lineage>
        <taxon>Archaea</taxon>
        <taxon>Methanobacteriati</taxon>
        <taxon>Methanobacteriota</taxon>
        <taxon>Stenosarchaea group</taxon>
        <taxon>Halobacteria</taxon>
        <taxon>Halobacteriales</taxon>
        <taxon>Natronoarchaeaceae</taxon>
        <taxon>Natranaeroarchaeum</taxon>
    </lineage>
</organism>
<dbReference type="AlphaFoldDB" id="A0A897MNY4"/>
<dbReference type="InterPro" id="IPR006311">
    <property type="entry name" value="TAT_signal"/>
</dbReference>
<keyword evidence="3" id="KW-1185">Reference proteome</keyword>
<dbReference type="KEGG" id="hara:AArcS_2684"/>
<accession>A0A897MNY4</accession>
<dbReference type="InterPro" id="IPR023833">
    <property type="entry name" value="Signal_pept_SipW-depend-type"/>
</dbReference>
<feature type="compositionally biased region" description="Polar residues" evidence="1">
    <location>
        <begin position="478"/>
        <end position="493"/>
    </location>
</feature>
<sequence length="547" mass="60790">MADEDSGRLNRRSVLAGIGAAGAGAALGGFGTSALFTDEEHLDDNEIVAGELDLFIDWQEKYDKGDGLKLIDVFPADEKGGKEQADLEIDDFCKTFGELGPPLHSKRRSIIDYDDDREVTKGNETDGTEPLVQLDDVKPGDRWETTFSYHLCGNDGWVWFRTKNKRYEDEDANNKPENHLADKATARVWYDMDDGDDAEPGDNVYQPGKEPIIAQGTLREVLDELNDGVLLDADPAIAPTNGDNDGFECIELDKIDNEDDTELEVGREYTFEDGDEEITVTITGLRLKDEDENGEVVGFDWMSDTPICQIDMVGGPPGDTRTQENVYDCEMSGTAFTSFGAGRDGEKRFGVSNFTFYYCDIDEKNDEENGPTCTEASTTRYIGFEWQLPLDVGNEIQRDRLEFDLGFYTEQCRHNDDPQNPFVDEEFPNNPWLADAQTPKGGVFWNNPEDDFALQEGDEFGELPSQGQPLYANPTDQTVTVSDSDGTSATSTFDLEPYDGNPLGEGPGEWYRIPTGAGTPMPDQGDFRLVSIEETADGFDVVWEPVE</sequence>
<name>A0A897MNY4_9EURY</name>
<dbReference type="EMBL" id="CP064786">
    <property type="protein sequence ID" value="QSG03880.1"/>
    <property type="molecule type" value="Genomic_DNA"/>
</dbReference>
<evidence type="ECO:0000313" key="2">
    <source>
        <dbReference type="EMBL" id="QSG03880.1"/>
    </source>
</evidence>